<gene>
    <name evidence="2" type="ORF">BN9_042440</name>
</gene>
<feature type="domain" description="Peptidase A1" evidence="1">
    <location>
        <begin position="135"/>
        <end position="227"/>
    </location>
</feature>
<protein>
    <recommendedName>
        <fullName evidence="1">Peptidase A1 domain-containing protein</fullName>
    </recommendedName>
</protein>
<sequence length="299" mass="34343">MTRSEDNPSNSECLENLVISSELLFTLFQCELKRHKKKDMVFTFNWETSNGPRLYVESIPRSLHMQILGLVTLEHKWPQEPSNNAITIGPFEGYVKFDREELNTELGLNGVEKVLFDFGRLLSEIPEIVFLYLVSKVEELIDKNSVTVSHDNRVTFQCNPNVYEAMPFMKIMLVGRTYRLTSKEYIVEIPNKEGADEAVNSICSLALKPVMDGSLHEWIIGATFLKRHQMKMIEKVTNRNYDGVMTLWFDGADPTQPRPYIYEIDIERLPFSTENPPAHPQLLKEAIATQSQLLAAKQV</sequence>
<dbReference type="SUPFAM" id="SSF50630">
    <property type="entry name" value="Acid proteases"/>
    <property type="match status" value="1"/>
</dbReference>
<dbReference type="Gene3D" id="2.40.70.10">
    <property type="entry name" value="Acid Proteases"/>
    <property type="match status" value="1"/>
</dbReference>
<keyword evidence="3" id="KW-1185">Reference proteome</keyword>
<reference evidence="2 3" key="1">
    <citation type="submission" date="2012-05" db="EMBL/GenBank/DDBJ databases">
        <title>Recombination and specialization in a pathogen metapopulation.</title>
        <authorList>
            <person name="Gardiner A."/>
            <person name="Kemen E."/>
            <person name="Schultz-Larsen T."/>
            <person name="MacLean D."/>
            <person name="Van Oosterhout C."/>
            <person name="Jones J.D.G."/>
        </authorList>
    </citation>
    <scope>NUCLEOTIDE SEQUENCE [LARGE SCALE GENOMIC DNA]</scope>
    <source>
        <strain evidence="2 3">Ac Nc2</strain>
    </source>
</reference>
<proteinExistence type="predicted"/>
<accession>A0A024GAB5</accession>
<dbReference type="Proteomes" id="UP000053237">
    <property type="component" value="Unassembled WGS sequence"/>
</dbReference>
<dbReference type="InterPro" id="IPR033121">
    <property type="entry name" value="PEPTIDASE_A1"/>
</dbReference>
<dbReference type="InParanoid" id="A0A024GAB5"/>
<dbReference type="InterPro" id="IPR021109">
    <property type="entry name" value="Peptidase_aspartic_dom_sf"/>
</dbReference>
<comment type="caution">
    <text evidence="2">The sequence shown here is derived from an EMBL/GenBank/DDBJ whole genome shotgun (WGS) entry which is preliminary data.</text>
</comment>
<name>A0A024GAB5_9STRA</name>
<dbReference type="EMBL" id="CAIX01000049">
    <property type="protein sequence ID" value="CCI43460.1"/>
    <property type="molecule type" value="Genomic_DNA"/>
</dbReference>
<evidence type="ECO:0000313" key="2">
    <source>
        <dbReference type="EMBL" id="CCI43460.1"/>
    </source>
</evidence>
<dbReference type="Pfam" id="PF00026">
    <property type="entry name" value="Asp"/>
    <property type="match status" value="1"/>
</dbReference>
<evidence type="ECO:0000259" key="1">
    <source>
        <dbReference type="Pfam" id="PF00026"/>
    </source>
</evidence>
<organism evidence="2 3">
    <name type="scientific">Albugo candida</name>
    <dbReference type="NCBI Taxonomy" id="65357"/>
    <lineage>
        <taxon>Eukaryota</taxon>
        <taxon>Sar</taxon>
        <taxon>Stramenopiles</taxon>
        <taxon>Oomycota</taxon>
        <taxon>Peronosporomycetes</taxon>
        <taxon>Albuginales</taxon>
        <taxon>Albuginaceae</taxon>
        <taxon>Albugo</taxon>
    </lineage>
</organism>
<evidence type="ECO:0000313" key="3">
    <source>
        <dbReference type="Proteomes" id="UP000053237"/>
    </source>
</evidence>
<dbReference type="AlphaFoldDB" id="A0A024GAB5"/>